<keyword evidence="3" id="KW-1185">Reference proteome</keyword>
<keyword evidence="1" id="KW-1133">Transmembrane helix</keyword>
<dbReference type="EMBL" id="JACKWZ010000333">
    <property type="protein sequence ID" value="KAF9409152.1"/>
    <property type="molecule type" value="Genomic_DNA"/>
</dbReference>
<keyword evidence="1" id="KW-0472">Membrane</keyword>
<evidence type="ECO:0000256" key="1">
    <source>
        <dbReference type="SAM" id="Phobius"/>
    </source>
</evidence>
<accession>A0A835G9F4</accession>
<dbReference type="Proteomes" id="UP000648187">
    <property type="component" value="Unassembled WGS sequence"/>
</dbReference>
<dbReference type="AlphaFoldDB" id="A0A835G9F4"/>
<sequence length="199" mass="22215">MSRHPANGKDKIFLINRETVYQHYTIEHTCPTDNNITNDKSVRSETLVSRRMRKDALATMSRKTTPGEDVELSVVKVEAIKSKTRSGTSQEVSNKEKPDLRVTKALDKSKNYAYDNKAYIGSVNNVNDVRCHSSQEPPTGVYREQYWACSKWSWPKKAMAIGVGVLLGAGIVLLTALLLTMNKDGEDAFSQMFLASAPD</sequence>
<organism evidence="2 3">
    <name type="scientific">Spodoptera exigua</name>
    <name type="common">Beet armyworm</name>
    <name type="synonym">Noctua fulgens</name>
    <dbReference type="NCBI Taxonomy" id="7107"/>
    <lineage>
        <taxon>Eukaryota</taxon>
        <taxon>Metazoa</taxon>
        <taxon>Ecdysozoa</taxon>
        <taxon>Arthropoda</taxon>
        <taxon>Hexapoda</taxon>
        <taxon>Insecta</taxon>
        <taxon>Pterygota</taxon>
        <taxon>Neoptera</taxon>
        <taxon>Endopterygota</taxon>
        <taxon>Lepidoptera</taxon>
        <taxon>Glossata</taxon>
        <taxon>Ditrysia</taxon>
        <taxon>Noctuoidea</taxon>
        <taxon>Noctuidae</taxon>
        <taxon>Amphipyrinae</taxon>
        <taxon>Spodoptera</taxon>
    </lineage>
</organism>
<evidence type="ECO:0000313" key="3">
    <source>
        <dbReference type="Proteomes" id="UP000648187"/>
    </source>
</evidence>
<comment type="caution">
    <text evidence="2">The sequence shown here is derived from an EMBL/GenBank/DDBJ whole genome shotgun (WGS) entry which is preliminary data.</text>
</comment>
<protein>
    <submittedName>
        <fullName evidence="2">Uncharacterized protein</fullName>
    </submittedName>
</protein>
<gene>
    <name evidence="2" type="ORF">HW555_011394</name>
</gene>
<reference evidence="2" key="1">
    <citation type="submission" date="2020-08" db="EMBL/GenBank/DDBJ databases">
        <title>Spodoptera exigua strain:BAW_Kor-Di-RS1 Genome sequencing and assembly.</title>
        <authorList>
            <person name="Kim J."/>
            <person name="Nam H.Y."/>
            <person name="Kwon M."/>
            <person name="Choi J.H."/>
            <person name="Cho S.R."/>
            <person name="Kim G.-H."/>
        </authorList>
    </citation>
    <scope>NUCLEOTIDE SEQUENCE</scope>
    <source>
        <strain evidence="2">BAW_Kor-Di-RS1</strain>
        <tissue evidence="2">Whole-body</tissue>
    </source>
</reference>
<evidence type="ECO:0000313" key="2">
    <source>
        <dbReference type="EMBL" id="KAF9409152.1"/>
    </source>
</evidence>
<keyword evidence="1" id="KW-0812">Transmembrane</keyword>
<proteinExistence type="predicted"/>
<feature type="transmembrane region" description="Helical" evidence="1">
    <location>
        <begin position="158"/>
        <end position="179"/>
    </location>
</feature>
<name>A0A835G9F4_SPOEX</name>